<evidence type="ECO:0000256" key="2">
    <source>
        <dbReference type="ARBA" id="ARBA00022679"/>
    </source>
</evidence>
<feature type="compositionally biased region" description="Low complexity" evidence="4">
    <location>
        <begin position="280"/>
        <end position="289"/>
    </location>
</feature>
<accession>A7ESR6</accession>
<dbReference type="AlphaFoldDB" id="A7ESR6"/>
<dbReference type="PANTHER" id="PTHR12755">
    <property type="entry name" value="CLEAVAGE/POLYADENYLATION FACTOR IA SUBUNIT CLP1P"/>
    <property type="match status" value="1"/>
</dbReference>
<dbReference type="Pfam" id="PF06807">
    <property type="entry name" value="Clp1"/>
    <property type="match status" value="1"/>
</dbReference>
<dbReference type="RefSeq" id="XP_001590631.1">
    <property type="nucleotide sequence ID" value="XM_001590581.1"/>
</dbReference>
<feature type="domain" description="Clp1 N-terminal" evidence="6">
    <location>
        <begin position="360"/>
        <end position="417"/>
    </location>
</feature>
<feature type="compositionally biased region" description="Acidic residues" evidence="4">
    <location>
        <begin position="290"/>
        <end position="301"/>
    </location>
</feature>
<dbReference type="Pfam" id="PF03770">
    <property type="entry name" value="IPK"/>
    <property type="match status" value="1"/>
</dbReference>
<keyword evidence="3" id="KW-0418">Kinase</keyword>
<dbReference type="InterPro" id="IPR038286">
    <property type="entry name" value="IPK_sf"/>
</dbReference>
<dbReference type="GO" id="GO:0000824">
    <property type="term" value="F:inositol-1,4,5,6-tetrakisphosphate 3-kinase activity"/>
    <property type="evidence" value="ECO:0000318"/>
    <property type="project" value="GO_Central"/>
</dbReference>
<feature type="region of interest" description="Disordered" evidence="4">
    <location>
        <begin position="263"/>
        <end position="301"/>
    </location>
</feature>
<dbReference type="GO" id="GO:0031124">
    <property type="term" value="P:mRNA 3'-end processing"/>
    <property type="evidence" value="ECO:0007669"/>
    <property type="project" value="InterPro"/>
</dbReference>
<gene>
    <name evidence="7" type="ORF">SS1G_08371</name>
</gene>
<dbReference type="SUPFAM" id="SSF56104">
    <property type="entry name" value="SAICAR synthase-like"/>
    <property type="match status" value="1"/>
</dbReference>
<evidence type="ECO:0000259" key="6">
    <source>
        <dbReference type="Pfam" id="PF16573"/>
    </source>
</evidence>
<dbReference type="Proteomes" id="UP000001312">
    <property type="component" value="Unassembled WGS sequence"/>
</dbReference>
<dbReference type="GO" id="GO:0005524">
    <property type="term" value="F:ATP binding"/>
    <property type="evidence" value="ECO:0007669"/>
    <property type="project" value="UniProtKB-KW"/>
</dbReference>
<sequence length="656" mass="73299">MAKPLPICADLIDCNYAVAGHDGTLSDIDGELFIKPCTDTEIAFYNDTIANHQDFYDFMPEFLGTLQLDENQNKAIEEKAAELIAQHSIPEASYPGRTNGKRIVTNQAVVLMNASHGFVKPNILDVKLGVRLWADDAHQEKKKRFDKVTEQTTHKDFGFRIAGMRVWQGPDAKGDDIDEDGYRIYNKDYGRFELNNGNVHEAFKNFIFTEAAGIDKELGQLISQAFLMDLRRIQDVLESQESRMYSASLLFVFEGDGKALRTAMEEASRTPPPTTIEHASSSSGETQSSFEEEEDEDEDDIEEGSFPKIYALKVIDFAHAQWTPGLGPDENALVGKYLPKFDFEARAAAPAAVSHTNIHELQANSEWRFEVAIGSSIDVKVLSGTAEIFGTELALNHTYTFRGTKSSIYTWHGCRLEPVVTRLALAATSRLQDDVKCRETGMIIDTPGVISQGKGGYELISHIVSEFSVNIILVLGSERLHSDMIRRFSAHKTDSGEAITLVRLDKSGGCVDRDDAFMQQMRDAAIKEYFFGDAKRTLSPHTQVVNYDELSIFKVREAHSMHSAFLPGGEEDAEPTQYEKVEPVPMMLHCIFAVMHASTRDSQDTIRDASVMGFVYVAEVDEKKKRLKILAPLNTRVTDRPLIWGSWPEAPVNLMG</sequence>
<dbReference type="InterPro" id="IPR032324">
    <property type="entry name" value="Clp1_N"/>
</dbReference>
<dbReference type="GO" id="GO:0046854">
    <property type="term" value="P:phosphatidylinositol phosphate biosynthetic process"/>
    <property type="evidence" value="ECO:0000318"/>
    <property type="project" value="GO_Central"/>
</dbReference>
<dbReference type="Gene3D" id="3.30.470.160">
    <property type="entry name" value="Inositol polyphosphate kinase"/>
    <property type="match status" value="1"/>
</dbReference>
<dbReference type="HOGENOM" id="CLU_356426_0_0_1"/>
<dbReference type="GO" id="GO:0051731">
    <property type="term" value="F:polynucleotide 5'-hydroxyl-kinase activity"/>
    <property type="evidence" value="ECO:0007669"/>
    <property type="project" value="InterPro"/>
</dbReference>
<keyword evidence="2" id="KW-0808">Transferase</keyword>
<keyword evidence="8" id="KW-1185">Reference proteome</keyword>
<evidence type="ECO:0000313" key="7">
    <source>
        <dbReference type="EMBL" id="EDN92508.1"/>
    </source>
</evidence>
<dbReference type="eggNOG" id="KOG1620">
    <property type="taxonomic scope" value="Eukaryota"/>
</dbReference>
<dbReference type="GO" id="GO:0005737">
    <property type="term" value="C:cytoplasm"/>
    <property type="evidence" value="ECO:0000318"/>
    <property type="project" value="GO_Central"/>
</dbReference>
<dbReference type="InterPro" id="IPR005522">
    <property type="entry name" value="IPK"/>
</dbReference>
<dbReference type="GO" id="GO:0032958">
    <property type="term" value="P:inositol phosphate biosynthetic process"/>
    <property type="evidence" value="ECO:0000318"/>
    <property type="project" value="GO_Central"/>
</dbReference>
<dbReference type="GeneID" id="5486897"/>
<evidence type="ECO:0000256" key="3">
    <source>
        <dbReference type="ARBA" id="ARBA00022777"/>
    </source>
</evidence>
<dbReference type="InterPro" id="IPR027417">
    <property type="entry name" value="P-loop_NTPase"/>
</dbReference>
<dbReference type="GO" id="GO:0005634">
    <property type="term" value="C:nucleus"/>
    <property type="evidence" value="ECO:0000318"/>
    <property type="project" value="GO_Central"/>
</dbReference>
<dbReference type="KEGG" id="ssl:SS1G_08371"/>
<evidence type="ECO:0000256" key="1">
    <source>
        <dbReference type="ARBA" id="ARBA00007374"/>
    </source>
</evidence>
<reference evidence="8" key="1">
    <citation type="journal article" date="2011" name="PLoS Genet.">
        <title>Genomic analysis of the necrotrophic fungal pathogens Sclerotinia sclerotiorum and Botrytis cinerea.</title>
        <authorList>
            <person name="Amselem J."/>
            <person name="Cuomo C.A."/>
            <person name="van Kan J.A."/>
            <person name="Viaud M."/>
            <person name="Benito E.P."/>
            <person name="Couloux A."/>
            <person name="Coutinho P.M."/>
            <person name="de Vries R.P."/>
            <person name="Dyer P.S."/>
            <person name="Fillinger S."/>
            <person name="Fournier E."/>
            <person name="Gout L."/>
            <person name="Hahn M."/>
            <person name="Kohn L."/>
            <person name="Lapalu N."/>
            <person name="Plummer K.M."/>
            <person name="Pradier J.M."/>
            <person name="Quevillon E."/>
            <person name="Sharon A."/>
            <person name="Simon A."/>
            <person name="ten Have A."/>
            <person name="Tudzynski B."/>
            <person name="Tudzynski P."/>
            <person name="Wincker P."/>
            <person name="Andrew M."/>
            <person name="Anthouard V."/>
            <person name="Beever R.E."/>
            <person name="Beffa R."/>
            <person name="Benoit I."/>
            <person name="Bouzid O."/>
            <person name="Brault B."/>
            <person name="Chen Z."/>
            <person name="Choquer M."/>
            <person name="Collemare J."/>
            <person name="Cotton P."/>
            <person name="Danchin E.G."/>
            <person name="Da Silva C."/>
            <person name="Gautier A."/>
            <person name="Giraud C."/>
            <person name="Giraud T."/>
            <person name="Gonzalez C."/>
            <person name="Grossetete S."/>
            <person name="Guldener U."/>
            <person name="Henrissat B."/>
            <person name="Howlett B.J."/>
            <person name="Kodira C."/>
            <person name="Kretschmer M."/>
            <person name="Lappartient A."/>
            <person name="Leroch M."/>
            <person name="Levis C."/>
            <person name="Mauceli E."/>
            <person name="Neuveglise C."/>
            <person name="Oeser B."/>
            <person name="Pearson M."/>
            <person name="Poulain J."/>
            <person name="Poussereau N."/>
            <person name="Quesneville H."/>
            <person name="Rascle C."/>
            <person name="Schumacher J."/>
            <person name="Segurens B."/>
            <person name="Sexton A."/>
            <person name="Silva E."/>
            <person name="Sirven C."/>
            <person name="Soanes D.M."/>
            <person name="Talbot N.J."/>
            <person name="Templeton M."/>
            <person name="Yandava C."/>
            <person name="Yarden O."/>
            <person name="Zeng Q."/>
            <person name="Rollins J.A."/>
            <person name="Lebrun M.H."/>
            <person name="Dickman M."/>
        </authorList>
    </citation>
    <scope>NUCLEOTIDE SEQUENCE [LARGE SCALE GENOMIC DNA]</scope>
    <source>
        <strain evidence="8">ATCC 18683 / 1980 / Ss-1</strain>
    </source>
</reference>
<dbReference type="Pfam" id="PF16573">
    <property type="entry name" value="CLP1_N"/>
    <property type="match status" value="1"/>
</dbReference>
<evidence type="ECO:0000259" key="5">
    <source>
        <dbReference type="Pfam" id="PF06807"/>
    </source>
</evidence>
<dbReference type="GO" id="GO:0008440">
    <property type="term" value="F:inositol-1,4,5-trisphosphate 3-kinase activity"/>
    <property type="evidence" value="ECO:0000318"/>
    <property type="project" value="GO_Central"/>
</dbReference>
<evidence type="ECO:0000313" key="8">
    <source>
        <dbReference type="Proteomes" id="UP000001312"/>
    </source>
</evidence>
<dbReference type="EMBL" id="CH476631">
    <property type="protein sequence ID" value="EDN92508.1"/>
    <property type="molecule type" value="Genomic_DNA"/>
</dbReference>
<dbReference type="Gene3D" id="3.40.50.300">
    <property type="entry name" value="P-loop containing nucleotide triphosphate hydrolases"/>
    <property type="match status" value="1"/>
</dbReference>
<dbReference type="STRING" id="665079.A7ESR6"/>
<dbReference type="InterPro" id="IPR010655">
    <property type="entry name" value="Clp1_C"/>
</dbReference>
<dbReference type="Gene3D" id="2.40.30.330">
    <property type="entry name" value="Pre-mRNA cleavage complex subunit Clp1, C-terminal domain"/>
    <property type="match status" value="1"/>
</dbReference>
<dbReference type="InParanoid" id="A7ESR6"/>
<protein>
    <submittedName>
        <fullName evidence="7">Uncharacterized protein</fullName>
    </submittedName>
</protein>
<dbReference type="PANTHER" id="PTHR12755:SF6">
    <property type="entry name" value="POLYRIBONUCLEOTIDE 5'-HYDROXYL-KINASE CLP1"/>
    <property type="match status" value="1"/>
</dbReference>
<name>A7ESR6_SCLS1</name>
<dbReference type="InterPro" id="IPR038238">
    <property type="entry name" value="Clp1_C_sf"/>
</dbReference>
<dbReference type="InterPro" id="IPR045116">
    <property type="entry name" value="Clp1/Grc3"/>
</dbReference>
<proteinExistence type="inferred from homology"/>
<feature type="domain" description="Clp1 C-terminal" evidence="5">
    <location>
        <begin position="538"/>
        <end position="649"/>
    </location>
</feature>
<comment type="similarity">
    <text evidence="1">Belongs to the inositol phosphokinase (IPK) family.</text>
</comment>
<evidence type="ECO:0000256" key="4">
    <source>
        <dbReference type="SAM" id="MobiDB-lite"/>
    </source>
</evidence>
<dbReference type="eggNOG" id="KOG2749">
    <property type="taxonomic scope" value="Eukaryota"/>
</dbReference>
<organism evidence="7 8">
    <name type="scientific">Sclerotinia sclerotiorum (strain ATCC 18683 / 1980 / Ss-1)</name>
    <name type="common">White mold</name>
    <name type="synonym">Whetzelinia sclerotiorum</name>
    <dbReference type="NCBI Taxonomy" id="665079"/>
    <lineage>
        <taxon>Eukaryota</taxon>
        <taxon>Fungi</taxon>
        <taxon>Dikarya</taxon>
        <taxon>Ascomycota</taxon>
        <taxon>Pezizomycotina</taxon>
        <taxon>Leotiomycetes</taxon>
        <taxon>Helotiales</taxon>
        <taxon>Sclerotiniaceae</taxon>
        <taxon>Sclerotinia</taxon>
    </lineage>
</organism>